<dbReference type="InterPro" id="IPR016186">
    <property type="entry name" value="C-type_lectin-like/link_sf"/>
</dbReference>
<sequence length="271" mass="31102">PDRAIGFLCVLLAFTFVFSMVLSIVNLHRVSMTWEALEEARMRDESSHTTAWHNLSQVQHALGKQLSNEVQAVRIRLHNVSQEVKNVQWRMEQCEAECGKELLGRFQELEARNALEPVLQQLEGMKRELSVVLEEARNLSRILCPTCPPGWLQFARTCYFFSSSTKSWSEAKEFCGDHDAHLASVSSEQENKFLANHIMENRIFWLGLSDSSWESHWQWEDGSALSITFWNSGEPNNVGEHGEDCATIHSNGRWNDVVCSRKEAWICKRSC</sequence>
<dbReference type="EMBL" id="VYZH01010827">
    <property type="protein sequence ID" value="NWS50791.1"/>
    <property type="molecule type" value="Genomic_DNA"/>
</dbReference>
<dbReference type="InterPro" id="IPR016187">
    <property type="entry name" value="CTDL_fold"/>
</dbReference>
<feature type="domain" description="C-type lectin" evidence="4">
    <location>
        <begin position="154"/>
        <end position="268"/>
    </location>
</feature>
<dbReference type="AlphaFoldDB" id="A0A7K5G0U7"/>
<reference evidence="5 6" key="1">
    <citation type="submission" date="2019-09" db="EMBL/GenBank/DDBJ databases">
        <title>Bird 10,000 Genomes (B10K) Project - Family phase.</title>
        <authorList>
            <person name="Zhang G."/>
        </authorList>
    </citation>
    <scope>NUCLEOTIDE SEQUENCE [LARGE SCALE GENOMIC DNA]</scope>
    <source>
        <strain evidence="5">B10K-DU-017-47</strain>
    </source>
</reference>
<keyword evidence="3" id="KW-0175">Coiled coil</keyword>
<evidence type="ECO:0000256" key="1">
    <source>
        <dbReference type="ARBA" id="ARBA00022734"/>
    </source>
</evidence>
<dbReference type="Proteomes" id="UP000562415">
    <property type="component" value="Unassembled WGS sequence"/>
</dbReference>
<dbReference type="SUPFAM" id="SSF56436">
    <property type="entry name" value="C-type lectin-like"/>
    <property type="match status" value="1"/>
</dbReference>
<feature type="coiled-coil region" evidence="3">
    <location>
        <begin position="77"/>
        <end position="139"/>
    </location>
</feature>
<dbReference type="CDD" id="cd03590">
    <property type="entry name" value="CLECT_DC-SIGN_like"/>
    <property type="match status" value="1"/>
</dbReference>
<dbReference type="PANTHER" id="PTHR22803">
    <property type="entry name" value="MANNOSE, PHOSPHOLIPASE, LECTIN RECEPTOR RELATED"/>
    <property type="match status" value="1"/>
</dbReference>
<dbReference type="InterPro" id="IPR001304">
    <property type="entry name" value="C-type_lectin-like"/>
</dbReference>
<evidence type="ECO:0000256" key="2">
    <source>
        <dbReference type="ARBA" id="ARBA00023157"/>
    </source>
</evidence>
<feature type="non-terminal residue" evidence="5">
    <location>
        <position position="1"/>
    </location>
</feature>
<gene>
    <name evidence="5" type="primary">Clec17a_0</name>
    <name evidence="5" type="ORF">PROATE_R07192</name>
</gene>
<organism evidence="5 6">
    <name type="scientific">Probosciger aterrimus</name>
    <name type="common">Palm cockatoo</name>
    <dbReference type="NCBI Taxonomy" id="141839"/>
    <lineage>
        <taxon>Eukaryota</taxon>
        <taxon>Metazoa</taxon>
        <taxon>Chordata</taxon>
        <taxon>Craniata</taxon>
        <taxon>Vertebrata</taxon>
        <taxon>Euteleostomi</taxon>
        <taxon>Archelosauria</taxon>
        <taxon>Archosauria</taxon>
        <taxon>Dinosauria</taxon>
        <taxon>Saurischia</taxon>
        <taxon>Theropoda</taxon>
        <taxon>Coelurosauria</taxon>
        <taxon>Aves</taxon>
        <taxon>Neognathae</taxon>
        <taxon>Neoaves</taxon>
        <taxon>Telluraves</taxon>
        <taxon>Australaves</taxon>
        <taxon>Psittaciformes</taxon>
        <taxon>Cacatuidae</taxon>
        <taxon>Probosciger</taxon>
    </lineage>
</organism>
<dbReference type="InterPro" id="IPR018378">
    <property type="entry name" value="C-type_lectin_CS"/>
</dbReference>
<dbReference type="Pfam" id="PF00059">
    <property type="entry name" value="Lectin_C"/>
    <property type="match status" value="1"/>
</dbReference>
<comment type="caution">
    <text evidence="5">The sequence shown here is derived from an EMBL/GenBank/DDBJ whole genome shotgun (WGS) entry which is preliminary data.</text>
</comment>
<keyword evidence="1" id="KW-0430">Lectin</keyword>
<dbReference type="PROSITE" id="PS00615">
    <property type="entry name" value="C_TYPE_LECTIN_1"/>
    <property type="match status" value="1"/>
</dbReference>
<dbReference type="InterPro" id="IPR050111">
    <property type="entry name" value="C-type_lectin/snaclec_domain"/>
</dbReference>
<dbReference type="PROSITE" id="PS50041">
    <property type="entry name" value="C_TYPE_LECTIN_2"/>
    <property type="match status" value="1"/>
</dbReference>
<dbReference type="SMART" id="SM00034">
    <property type="entry name" value="CLECT"/>
    <property type="match status" value="1"/>
</dbReference>
<keyword evidence="2" id="KW-1015">Disulfide bond</keyword>
<accession>A0A7K5G0U7</accession>
<evidence type="ECO:0000313" key="5">
    <source>
        <dbReference type="EMBL" id="NWS50791.1"/>
    </source>
</evidence>
<name>A0A7K5G0U7_PROAR</name>
<keyword evidence="6" id="KW-1185">Reference proteome</keyword>
<proteinExistence type="predicted"/>
<evidence type="ECO:0000256" key="3">
    <source>
        <dbReference type="SAM" id="Coils"/>
    </source>
</evidence>
<feature type="non-terminal residue" evidence="5">
    <location>
        <position position="271"/>
    </location>
</feature>
<dbReference type="Gene3D" id="3.10.100.10">
    <property type="entry name" value="Mannose-Binding Protein A, subunit A"/>
    <property type="match status" value="1"/>
</dbReference>
<protein>
    <submittedName>
        <fullName evidence="5">CL17A protein</fullName>
    </submittedName>
</protein>
<dbReference type="InterPro" id="IPR033989">
    <property type="entry name" value="CD209-like_CTLD"/>
</dbReference>
<dbReference type="OrthoDB" id="2142683at2759"/>
<evidence type="ECO:0000313" key="6">
    <source>
        <dbReference type="Proteomes" id="UP000562415"/>
    </source>
</evidence>
<evidence type="ECO:0000259" key="4">
    <source>
        <dbReference type="PROSITE" id="PS50041"/>
    </source>
</evidence>
<dbReference type="GO" id="GO:0030246">
    <property type="term" value="F:carbohydrate binding"/>
    <property type="evidence" value="ECO:0007669"/>
    <property type="project" value="UniProtKB-KW"/>
</dbReference>